<keyword evidence="3" id="KW-1185">Reference proteome</keyword>
<protein>
    <submittedName>
        <fullName evidence="2">Uncharacterized protein</fullName>
    </submittedName>
</protein>
<feature type="transmembrane region" description="Helical" evidence="1">
    <location>
        <begin position="160"/>
        <end position="183"/>
    </location>
</feature>
<keyword evidence="1" id="KW-1133">Transmembrane helix</keyword>
<reference evidence="2" key="1">
    <citation type="submission" date="2021-01" db="EMBL/GenBank/DDBJ databases">
        <authorList>
            <person name="Li R."/>
            <person name="Bekaert M."/>
        </authorList>
    </citation>
    <scope>NUCLEOTIDE SEQUENCE</scope>
    <source>
        <strain evidence="2">Farmed</strain>
    </source>
</reference>
<feature type="transmembrane region" description="Helical" evidence="1">
    <location>
        <begin position="12"/>
        <end position="33"/>
    </location>
</feature>
<feature type="transmembrane region" description="Helical" evidence="1">
    <location>
        <begin position="195"/>
        <end position="213"/>
    </location>
</feature>
<proteinExistence type="predicted"/>
<feature type="transmembrane region" description="Helical" evidence="1">
    <location>
        <begin position="54"/>
        <end position="74"/>
    </location>
</feature>
<keyword evidence="1" id="KW-0472">Membrane</keyword>
<accession>A0A812CG62</accession>
<comment type="caution">
    <text evidence="2">The sequence shown here is derived from an EMBL/GenBank/DDBJ whole genome shotgun (WGS) entry which is preliminary data.</text>
</comment>
<organism evidence="2 3">
    <name type="scientific">Acanthosepion pharaonis</name>
    <name type="common">Pharaoh cuttlefish</name>
    <name type="synonym">Sepia pharaonis</name>
    <dbReference type="NCBI Taxonomy" id="158019"/>
    <lineage>
        <taxon>Eukaryota</taxon>
        <taxon>Metazoa</taxon>
        <taxon>Spiralia</taxon>
        <taxon>Lophotrochozoa</taxon>
        <taxon>Mollusca</taxon>
        <taxon>Cephalopoda</taxon>
        <taxon>Coleoidea</taxon>
        <taxon>Decapodiformes</taxon>
        <taxon>Sepiida</taxon>
        <taxon>Sepiina</taxon>
        <taxon>Sepiidae</taxon>
        <taxon>Acanthosepion</taxon>
    </lineage>
</organism>
<feature type="transmembrane region" description="Helical" evidence="1">
    <location>
        <begin position="129"/>
        <end position="154"/>
    </location>
</feature>
<sequence length="265" mass="31167">MQLNLLDYLSDQLFYFLYSFLSLSLTVFLTSSYPFASRQSLPVRVSPFSAISRLSILCNFASLQSLLVRIFPSIELSIFFQCHPEILFFIYLMFSPYPSILSASYSFLSPVYFSHFLRLFNSSCFSFSFFTYLPLYTFFSSILFFTLELPVFFFLLNNKIFGSLSLVPVSLITVSRKMAVIIFRLTWTLPTDKQIMASFFHFFLHYFLSLFFLKRIFPYFTISCTVLFLYLLLCSFSHSLRFILHLLCFDFIYIIFFLSSPDLLA</sequence>
<feature type="transmembrane region" description="Helical" evidence="1">
    <location>
        <begin position="86"/>
        <end position="108"/>
    </location>
</feature>
<dbReference type="EMBL" id="CAHIKZ030001445">
    <property type="protein sequence ID" value="CAE1264271.1"/>
    <property type="molecule type" value="Genomic_DNA"/>
</dbReference>
<dbReference type="AlphaFoldDB" id="A0A812CG62"/>
<evidence type="ECO:0000313" key="2">
    <source>
        <dbReference type="EMBL" id="CAE1264271.1"/>
    </source>
</evidence>
<name>A0A812CG62_ACAPH</name>
<feature type="transmembrane region" description="Helical" evidence="1">
    <location>
        <begin position="243"/>
        <end position="260"/>
    </location>
</feature>
<keyword evidence="1" id="KW-0812">Transmembrane</keyword>
<gene>
    <name evidence="2" type="ORF">SPHA_34132</name>
</gene>
<evidence type="ECO:0000313" key="3">
    <source>
        <dbReference type="Proteomes" id="UP000597762"/>
    </source>
</evidence>
<evidence type="ECO:0000256" key="1">
    <source>
        <dbReference type="SAM" id="Phobius"/>
    </source>
</evidence>
<dbReference type="Proteomes" id="UP000597762">
    <property type="component" value="Unassembled WGS sequence"/>
</dbReference>
<feature type="transmembrane region" description="Helical" evidence="1">
    <location>
        <begin position="219"/>
        <end position="236"/>
    </location>
</feature>